<organism evidence="2 3">
    <name type="scientific">Theobroma cacao</name>
    <name type="common">Cacao</name>
    <name type="synonym">Cocoa</name>
    <dbReference type="NCBI Taxonomy" id="3641"/>
    <lineage>
        <taxon>Eukaryota</taxon>
        <taxon>Viridiplantae</taxon>
        <taxon>Streptophyta</taxon>
        <taxon>Embryophyta</taxon>
        <taxon>Tracheophyta</taxon>
        <taxon>Spermatophyta</taxon>
        <taxon>Magnoliopsida</taxon>
        <taxon>eudicotyledons</taxon>
        <taxon>Gunneridae</taxon>
        <taxon>Pentapetalae</taxon>
        <taxon>rosids</taxon>
        <taxon>malvids</taxon>
        <taxon>Malvales</taxon>
        <taxon>Malvaceae</taxon>
        <taxon>Byttnerioideae</taxon>
        <taxon>Theobroma</taxon>
    </lineage>
</organism>
<evidence type="ECO:0000256" key="1">
    <source>
        <dbReference type="SAM" id="MobiDB-lite"/>
    </source>
</evidence>
<dbReference type="Gramene" id="EOY09159">
    <property type="protein sequence ID" value="EOY09159"/>
    <property type="gene ID" value="TCM_024560"/>
</dbReference>
<sequence>MKEAVAKGYHPRKVSIVWDFPPFTEKGVTILNLQSDVEKQQGENEEYVGNPRETEDDSDYDLSMSSD</sequence>
<evidence type="ECO:0000313" key="2">
    <source>
        <dbReference type="EMBL" id="EOY09159.1"/>
    </source>
</evidence>
<accession>A0A061F3U7</accession>
<evidence type="ECO:0000313" key="3">
    <source>
        <dbReference type="Proteomes" id="UP000026915"/>
    </source>
</evidence>
<feature type="region of interest" description="Disordered" evidence="1">
    <location>
        <begin position="36"/>
        <end position="67"/>
    </location>
</feature>
<protein>
    <submittedName>
        <fullName evidence="2">Uncharacterized protein</fullName>
    </submittedName>
</protein>
<name>A0A061F3U7_THECC</name>
<gene>
    <name evidence="2" type="ORF">TCM_024560</name>
</gene>
<dbReference type="InParanoid" id="A0A061F3U7"/>
<proteinExistence type="predicted"/>
<dbReference type="HOGENOM" id="CLU_172161_0_0_1"/>
<dbReference type="AlphaFoldDB" id="A0A061F3U7"/>
<dbReference type="EMBL" id="CM001883">
    <property type="protein sequence ID" value="EOY09159.1"/>
    <property type="molecule type" value="Genomic_DNA"/>
</dbReference>
<keyword evidence="3" id="KW-1185">Reference proteome</keyword>
<reference evidence="2 3" key="1">
    <citation type="journal article" date="2013" name="Genome Biol.">
        <title>The genome sequence of the most widely cultivated cacao type and its use to identify candidate genes regulating pod color.</title>
        <authorList>
            <person name="Motamayor J.C."/>
            <person name="Mockaitis K."/>
            <person name="Schmutz J."/>
            <person name="Haiminen N."/>
            <person name="Iii D.L."/>
            <person name="Cornejo O."/>
            <person name="Findley S.D."/>
            <person name="Zheng P."/>
            <person name="Utro F."/>
            <person name="Royaert S."/>
            <person name="Saski C."/>
            <person name="Jenkins J."/>
            <person name="Podicheti R."/>
            <person name="Zhao M."/>
            <person name="Scheffler B.E."/>
            <person name="Stack J.C."/>
            <person name="Feltus F.A."/>
            <person name="Mustiga G.M."/>
            <person name="Amores F."/>
            <person name="Phillips W."/>
            <person name="Marelli J.P."/>
            <person name="May G.D."/>
            <person name="Shapiro H."/>
            <person name="Ma J."/>
            <person name="Bustamante C.D."/>
            <person name="Schnell R.J."/>
            <person name="Main D."/>
            <person name="Gilbert D."/>
            <person name="Parida L."/>
            <person name="Kuhn D.N."/>
        </authorList>
    </citation>
    <scope>NUCLEOTIDE SEQUENCE [LARGE SCALE GENOMIC DNA]</scope>
    <source>
        <strain evidence="3">cv. Matina 1-6</strain>
    </source>
</reference>
<dbReference type="Proteomes" id="UP000026915">
    <property type="component" value="Chromosome 5"/>
</dbReference>